<feature type="non-terminal residue" evidence="10">
    <location>
        <position position="1"/>
    </location>
</feature>
<evidence type="ECO:0000256" key="2">
    <source>
        <dbReference type="ARBA" id="ARBA00008392"/>
    </source>
</evidence>
<dbReference type="EMBL" id="CAJPIZ010032465">
    <property type="protein sequence ID" value="CAG2120279.1"/>
    <property type="molecule type" value="Genomic_DNA"/>
</dbReference>
<dbReference type="GO" id="GO:0030170">
    <property type="term" value="F:pyridoxal phosphate binding"/>
    <property type="evidence" value="ECO:0007669"/>
    <property type="project" value="InterPro"/>
</dbReference>
<dbReference type="AlphaFoldDB" id="A0A7R9QGE3"/>
<dbReference type="GO" id="GO:0017059">
    <property type="term" value="C:serine palmitoyltransferase complex"/>
    <property type="evidence" value="ECO:0007669"/>
    <property type="project" value="TreeGrafter"/>
</dbReference>
<dbReference type="InterPro" id="IPR050087">
    <property type="entry name" value="AON_synthase_class-II"/>
</dbReference>
<dbReference type="OrthoDB" id="65434at2759"/>
<proteinExistence type="inferred from homology"/>
<dbReference type="Gene3D" id="3.40.640.10">
    <property type="entry name" value="Type I PLP-dependent aspartate aminotransferase-like (Major domain)"/>
    <property type="match status" value="1"/>
</dbReference>
<dbReference type="Pfam" id="PF00155">
    <property type="entry name" value="Aminotran_1_2"/>
    <property type="match status" value="1"/>
</dbReference>
<name>A0A7R9QGE3_9ACAR</name>
<evidence type="ECO:0000256" key="1">
    <source>
        <dbReference type="ARBA" id="ARBA00001933"/>
    </source>
</evidence>
<dbReference type="SUPFAM" id="SSF53383">
    <property type="entry name" value="PLP-dependent transferases"/>
    <property type="match status" value="1"/>
</dbReference>
<evidence type="ECO:0000256" key="7">
    <source>
        <dbReference type="ARBA" id="ARBA00048528"/>
    </source>
</evidence>
<keyword evidence="5 8" id="KW-0663">Pyridoxal phosphate</keyword>
<evidence type="ECO:0000256" key="6">
    <source>
        <dbReference type="ARBA" id="ARBA00023315"/>
    </source>
</evidence>
<evidence type="ECO:0000256" key="3">
    <source>
        <dbReference type="ARBA" id="ARBA00013220"/>
    </source>
</evidence>
<evidence type="ECO:0000259" key="9">
    <source>
        <dbReference type="Pfam" id="PF00155"/>
    </source>
</evidence>
<keyword evidence="11" id="KW-1185">Reference proteome</keyword>
<evidence type="ECO:0000313" key="10">
    <source>
        <dbReference type="EMBL" id="CAD7644825.1"/>
    </source>
</evidence>
<dbReference type="InterPro" id="IPR001917">
    <property type="entry name" value="Aminotrans_II_pyridoxalP_BS"/>
</dbReference>
<evidence type="ECO:0000256" key="8">
    <source>
        <dbReference type="RuleBase" id="RU003693"/>
    </source>
</evidence>
<dbReference type="Gene3D" id="3.90.1150.10">
    <property type="entry name" value="Aspartate Aminotransferase, domain 1"/>
    <property type="match status" value="1"/>
</dbReference>
<keyword evidence="6" id="KW-0012">Acyltransferase</keyword>
<protein>
    <recommendedName>
        <fullName evidence="3">serine C-palmitoyltransferase</fullName>
        <ecNumber evidence="3">2.3.1.50</ecNumber>
    </recommendedName>
</protein>
<gene>
    <name evidence="10" type="ORF">OSB1V03_LOCUS20226</name>
</gene>
<keyword evidence="4" id="KW-0808">Transferase</keyword>
<evidence type="ECO:0000256" key="5">
    <source>
        <dbReference type="ARBA" id="ARBA00022898"/>
    </source>
</evidence>
<feature type="domain" description="Aminotransferase class I/classII large" evidence="9">
    <location>
        <begin position="46"/>
        <end position="348"/>
    </location>
</feature>
<dbReference type="GO" id="GO:0046512">
    <property type="term" value="P:sphingosine biosynthetic process"/>
    <property type="evidence" value="ECO:0007669"/>
    <property type="project" value="TreeGrafter"/>
</dbReference>
<reference evidence="10" key="1">
    <citation type="submission" date="2020-11" db="EMBL/GenBank/DDBJ databases">
        <authorList>
            <person name="Tran Van P."/>
        </authorList>
    </citation>
    <scope>NUCLEOTIDE SEQUENCE</scope>
</reference>
<dbReference type="InterPro" id="IPR015421">
    <property type="entry name" value="PyrdxlP-dep_Trfase_major"/>
</dbReference>
<dbReference type="EMBL" id="OC887040">
    <property type="protein sequence ID" value="CAD7644825.1"/>
    <property type="molecule type" value="Genomic_DNA"/>
</dbReference>
<organism evidence="10">
    <name type="scientific">Medioppia subpectinata</name>
    <dbReference type="NCBI Taxonomy" id="1979941"/>
    <lineage>
        <taxon>Eukaryota</taxon>
        <taxon>Metazoa</taxon>
        <taxon>Ecdysozoa</taxon>
        <taxon>Arthropoda</taxon>
        <taxon>Chelicerata</taxon>
        <taxon>Arachnida</taxon>
        <taxon>Acari</taxon>
        <taxon>Acariformes</taxon>
        <taxon>Sarcoptiformes</taxon>
        <taxon>Oribatida</taxon>
        <taxon>Brachypylina</taxon>
        <taxon>Oppioidea</taxon>
        <taxon>Oppiidae</taxon>
        <taxon>Medioppia</taxon>
    </lineage>
</organism>
<dbReference type="PANTHER" id="PTHR13693">
    <property type="entry name" value="CLASS II AMINOTRANSFERASE/8-AMINO-7-OXONONANOATE SYNTHASE"/>
    <property type="match status" value="1"/>
</dbReference>
<comment type="catalytic activity">
    <reaction evidence="7">
        <text>L-serine + hexadecanoyl-CoA + H(+) = 3-oxosphinganine + CO2 + CoA</text>
        <dbReference type="Rhea" id="RHEA:14761"/>
        <dbReference type="ChEBI" id="CHEBI:15378"/>
        <dbReference type="ChEBI" id="CHEBI:16526"/>
        <dbReference type="ChEBI" id="CHEBI:33384"/>
        <dbReference type="ChEBI" id="CHEBI:57287"/>
        <dbReference type="ChEBI" id="CHEBI:57379"/>
        <dbReference type="ChEBI" id="CHEBI:58299"/>
        <dbReference type="EC" id="2.3.1.50"/>
    </reaction>
</comment>
<evidence type="ECO:0000313" key="11">
    <source>
        <dbReference type="Proteomes" id="UP000759131"/>
    </source>
</evidence>
<dbReference type="PANTHER" id="PTHR13693:SF3">
    <property type="entry name" value="LD36009P"/>
    <property type="match status" value="1"/>
</dbReference>
<dbReference type="GO" id="GO:0016020">
    <property type="term" value="C:membrane"/>
    <property type="evidence" value="ECO:0007669"/>
    <property type="project" value="GOC"/>
</dbReference>
<dbReference type="InterPro" id="IPR004839">
    <property type="entry name" value="Aminotransferase_I/II_large"/>
</dbReference>
<comment type="similarity">
    <text evidence="2 8">Belongs to the class-II pyridoxal-phosphate-dependent aminotransferase family.</text>
</comment>
<dbReference type="GO" id="GO:0046513">
    <property type="term" value="P:ceramide biosynthetic process"/>
    <property type="evidence" value="ECO:0007669"/>
    <property type="project" value="TreeGrafter"/>
</dbReference>
<comment type="cofactor">
    <cofactor evidence="1 8">
        <name>pyridoxal 5'-phosphate</name>
        <dbReference type="ChEBI" id="CHEBI:597326"/>
    </cofactor>
</comment>
<dbReference type="InterPro" id="IPR015424">
    <property type="entry name" value="PyrdxlP-dep_Trfase"/>
</dbReference>
<evidence type="ECO:0000256" key="4">
    <source>
        <dbReference type="ARBA" id="ARBA00022679"/>
    </source>
</evidence>
<dbReference type="GO" id="GO:0004758">
    <property type="term" value="F:serine C-palmitoyltransferase activity"/>
    <property type="evidence" value="ECO:0007669"/>
    <property type="project" value="UniProtKB-EC"/>
</dbReference>
<dbReference type="EC" id="2.3.1.50" evidence="3"/>
<dbReference type="PROSITE" id="PS00599">
    <property type="entry name" value="AA_TRANSFER_CLASS_2"/>
    <property type="match status" value="1"/>
</dbReference>
<sequence length="365" mass="41031">YRNLIWRFVDRLAQPICSVAGERITVMERQFSKFNKTFKLTGRTNDAINFGSYNYLGYAQNSGHITDSVDKTIRQLGVGLCSTATEIGRQQIYCDLEALVAKYLGTKDAIVYGMGFATNAYTMSALFGRGCLVLSDELNHSSIALGCRTSGAHIQVFKHNDMIDLERLVRQSIVCGQPHTGRAWKKIVIIVEGIYSMEGTIVNLPQILRIKKQYKLYVYLDEAHSIGALGSRGRGVCDYYGCDPKDVDILMGTFTKSFAAAGGYMAASERTIAYLRSHTTAFHYATPIAPPVVQQIMSVLTELCFNQNDSHTRLKRLHENTVYFRQKLKQLGYHLDGNDDSPVVPLMVYLESYLKYVLISIMFKN</sequence>
<dbReference type="InterPro" id="IPR015422">
    <property type="entry name" value="PyrdxlP-dep_Trfase_small"/>
</dbReference>
<dbReference type="Proteomes" id="UP000759131">
    <property type="component" value="Unassembled WGS sequence"/>
</dbReference>
<accession>A0A7R9QGE3</accession>